<name>L9UUM5_NATMM</name>
<evidence type="ECO:0000313" key="2">
    <source>
        <dbReference type="EMBL" id="ELY28422.1"/>
    </source>
</evidence>
<dbReference type="AlphaFoldDB" id="L9UUM5"/>
<gene>
    <name evidence="2" type="ORF">C500_13207</name>
</gene>
<evidence type="ECO:0000256" key="1">
    <source>
        <dbReference type="SAM" id="Phobius"/>
    </source>
</evidence>
<accession>L9UUM5</accession>
<keyword evidence="1" id="KW-0812">Transmembrane</keyword>
<protein>
    <submittedName>
        <fullName evidence="2">Uncharacterized protein</fullName>
    </submittedName>
</protein>
<organism evidence="2 3">
    <name type="scientific">Natrialba magadii (strain ATCC 43099 / DSM 3394 / CCM 3739 / CIP 104546 / IAM 13178 / JCM 8861 / NBRC 102185 / NCIMB 2190 / MS3)</name>
    <name type="common">Natronobacterium magadii</name>
    <dbReference type="NCBI Taxonomy" id="547559"/>
    <lineage>
        <taxon>Archaea</taxon>
        <taxon>Methanobacteriati</taxon>
        <taxon>Methanobacteriota</taxon>
        <taxon>Stenosarchaea group</taxon>
        <taxon>Halobacteria</taxon>
        <taxon>Halobacteriales</taxon>
        <taxon>Natrialbaceae</taxon>
        <taxon>Natrialba</taxon>
    </lineage>
</organism>
<sequence length="76" mass="8124">MARSDPTSRSNYASRATRSALALGVLALENRLWGYVFTTVFLVKLATLGGTILAMAAFEIRTGDPSRGRSSSSATR</sequence>
<proteinExistence type="predicted"/>
<feature type="transmembrane region" description="Helical" evidence="1">
    <location>
        <begin position="32"/>
        <end position="58"/>
    </location>
</feature>
<dbReference type="EMBL" id="AOHS01000041">
    <property type="protein sequence ID" value="ELY28422.1"/>
    <property type="molecule type" value="Genomic_DNA"/>
</dbReference>
<comment type="caution">
    <text evidence="2">The sequence shown here is derived from an EMBL/GenBank/DDBJ whole genome shotgun (WGS) entry which is preliminary data.</text>
</comment>
<evidence type="ECO:0000313" key="3">
    <source>
        <dbReference type="Proteomes" id="UP000011543"/>
    </source>
</evidence>
<keyword evidence="1" id="KW-0472">Membrane</keyword>
<reference evidence="2 3" key="1">
    <citation type="journal article" date="2014" name="PLoS Genet.">
        <title>Phylogenetically driven sequencing of extremely halophilic archaea reveals strategies for static and dynamic osmo-response.</title>
        <authorList>
            <person name="Becker E.A."/>
            <person name="Seitzer P.M."/>
            <person name="Tritt A."/>
            <person name="Larsen D."/>
            <person name="Krusor M."/>
            <person name="Yao A.I."/>
            <person name="Wu D."/>
            <person name="Madern D."/>
            <person name="Eisen J.A."/>
            <person name="Darling A.E."/>
            <person name="Facciotti M.T."/>
        </authorList>
    </citation>
    <scope>NUCLEOTIDE SEQUENCE [LARGE SCALE GENOMIC DNA]</scope>
    <source>
        <strain evidence="3">ATCC 43099 / DSM 3394 / CCM 3739 / CIP 104546 / IAM 13178 / JCM 8861 / NBRC 102185 / NCIMB 2190 / MS3</strain>
    </source>
</reference>
<dbReference type="Proteomes" id="UP000011543">
    <property type="component" value="Unassembled WGS sequence"/>
</dbReference>
<keyword evidence="1" id="KW-1133">Transmembrane helix</keyword>